<dbReference type="PATRIC" id="fig|1658765.3.peg.1274"/>
<sequence>MPVNRNATLSRMMRRALMTGLLLCPLMAAGWSLVVEQGDIGMALPDIHTAGWEVTGSKADVQPSITASGDSAVFDFNPASVVVTERLAYTGSEQPLLLQDLRTNLSDVTLTIDYGASGTWAERIAVKGKVKVEANRITHPRLVPQAWSFRGNVAGHLANLRIQGTLVSNAGVEADLDVQLSPDGAVSISVGSVIEGPDDVRALAATFTGWPELLSVDSGSARVSAELHLGPKGGLAVDGAATLDEVNGVFNRTAFTGLTGEVLATLEGDRMTARSTGLTAEQVNPGIPVSAVHFTGSYTAPISKKLAGKLAVQQANAQFLGGSLRIPPGTYDLAGGAGRIPVELQDISLARLMEVYPAEGLGGSGLLSGLIPISFSSDGVQVEQGRVSAESPGGRLQLPADKLQGMLGGNQAMDVVVKALQNFHYSVLSSTIDYDDTGKLTLDLRLEGNNPEVRGGQPVVLNVNLEEDIPALLTSLQLSGSVNEAVTERVRKLLQGSGQEQKPGKEAVP</sequence>
<evidence type="ECO:0000313" key="1">
    <source>
        <dbReference type="EMBL" id="KMQ75085.1"/>
    </source>
</evidence>
<dbReference type="EMBL" id="LFBU01000001">
    <property type="protein sequence ID" value="KMQ75085.1"/>
    <property type="molecule type" value="Genomic_DNA"/>
</dbReference>
<accession>A0A0J7M226</accession>
<comment type="caution">
    <text evidence="1">The sequence shown here is derived from an EMBL/GenBank/DDBJ whole genome shotgun (WGS) entry which is preliminary data.</text>
</comment>
<dbReference type="InterPro" id="IPR021730">
    <property type="entry name" value="YdbH"/>
</dbReference>
<protein>
    <submittedName>
        <fullName evidence="1">Dicarboxylate transport</fullName>
    </submittedName>
</protein>
<gene>
    <name evidence="1" type="ORF">Msub_11284</name>
</gene>
<proteinExistence type="predicted"/>
<keyword evidence="2" id="KW-1185">Reference proteome</keyword>
<dbReference type="AlphaFoldDB" id="A0A0J7M226"/>
<dbReference type="Proteomes" id="UP000036102">
    <property type="component" value="Unassembled WGS sequence"/>
</dbReference>
<dbReference type="Pfam" id="PF11739">
    <property type="entry name" value="YdbH-like"/>
    <property type="match status" value="1"/>
</dbReference>
<dbReference type="STRING" id="1658765.Msub_11284"/>
<evidence type="ECO:0000313" key="2">
    <source>
        <dbReference type="Proteomes" id="UP000036102"/>
    </source>
</evidence>
<name>A0A0J7M226_9GAMM</name>
<reference evidence="1 2" key="1">
    <citation type="submission" date="2015-06" db="EMBL/GenBank/DDBJ databases">
        <title>Marinobacter subterrani, a genetically tractable neutrophilic iron-oxidizing strain isolated from the Soudan Iron Mine.</title>
        <authorList>
            <person name="Bonis B.M."/>
            <person name="Gralnick J.A."/>
        </authorList>
    </citation>
    <scope>NUCLEOTIDE SEQUENCE [LARGE SCALE GENOMIC DNA]</scope>
    <source>
        <strain evidence="1 2">JG233</strain>
    </source>
</reference>
<organism evidence="1 2">
    <name type="scientific">Marinobacter subterrani</name>
    <dbReference type="NCBI Taxonomy" id="1658765"/>
    <lineage>
        <taxon>Bacteria</taxon>
        <taxon>Pseudomonadati</taxon>
        <taxon>Pseudomonadota</taxon>
        <taxon>Gammaproteobacteria</taxon>
        <taxon>Pseudomonadales</taxon>
        <taxon>Marinobacteraceae</taxon>
        <taxon>Marinobacter</taxon>
    </lineage>
</organism>